<evidence type="ECO:0000313" key="8">
    <source>
        <dbReference type="EMBL" id="PZQ11557.1"/>
    </source>
</evidence>
<dbReference type="Proteomes" id="UP000249577">
    <property type="component" value="Unassembled WGS sequence"/>
</dbReference>
<evidence type="ECO:0000259" key="7">
    <source>
        <dbReference type="Pfam" id="PF13505"/>
    </source>
</evidence>
<dbReference type="AlphaFoldDB" id="A0A2W5LW56"/>
<protein>
    <recommendedName>
        <fullName evidence="7">Outer membrane protein beta-barrel domain-containing protein</fullName>
    </recommendedName>
</protein>
<proteinExistence type="inferred from homology"/>
<dbReference type="GO" id="GO:0009279">
    <property type="term" value="C:cell outer membrane"/>
    <property type="evidence" value="ECO:0007669"/>
    <property type="project" value="UniProtKB-SubCell"/>
</dbReference>
<dbReference type="PANTHER" id="PTHR34001:SF3">
    <property type="entry name" value="BLL7405 PROTEIN"/>
    <property type="match status" value="1"/>
</dbReference>
<dbReference type="InterPro" id="IPR027385">
    <property type="entry name" value="Beta-barrel_OMP"/>
</dbReference>
<dbReference type="InterPro" id="IPR011250">
    <property type="entry name" value="OMP/PagP_B-barrel"/>
</dbReference>
<keyword evidence="2 6" id="KW-0732">Signal</keyword>
<feature type="chain" id="PRO_5016040592" description="Outer membrane protein beta-barrel domain-containing protein" evidence="6">
    <location>
        <begin position="24"/>
        <end position="200"/>
    </location>
</feature>
<organism evidence="8 9">
    <name type="scientific">Ancylobacter novellus</name>
    <name type="common">Thiobacillus novellus</name>
    <dbReference type="NCBI Taxonomy" id="921"/>
    <lineage>
        <taxon>Bacteria</taxon>
        <taxon>Pseudomonadati</taxon>
        <taxon>Pseudomonadota</taxon>
        <taxon>Alphaproteobacteria</taxon>
        <taxon>Hyphomicrobiales</taxon>
        <taxon>Xanthobacteraceae</taxon>
        <taxon>Ancylobacter</taxon>
    </lineage>
</organism>
<evidence type="ECO:0000256" key="3">
    <source>
        <dbReference type="ARBA" id="ARBA00023136"/>
    </source>
</evidence>
<keyword evidence="3" id="KW-0472">Membrane</keyword>
<keyword evidence="4" id="KW-0998">Cell outer membrane</keyword>
<evidence type="ECO:0000313" key="9">
    <source>
        <dbReference type="Proteomes" id="UP000249577"/>
    </source>
</evidence>
<evidence type="ECO:0000256" key="2">
    <source>
        <dbReference type="ARBA" id="ARBA00022729"/>
    </source>
</evidence>
<gene>
    <name evidence="8" type="ORF">DI565_17605</name>
</gene>
<comment type="caution">
    <text evidence="8">The sequence shown here is derived from an EMBL/GenBank/DDBJ whole genome shotgun (WGS) entry which is preliminary data.</text>
</comment>
<dbReference type="SUPFAM" id="SSF56925">
    <property type="entry name" value="OMPA-like"/>
    <property type="match status" value="1"/>
</dbReference>
<feature type="domain" description="Outer membrane protein beta-barrel" evidence="7">
    <location>
        <begin position="12"/>
        <end position="200"/>
    </location>
</feature>
<evidence type="ECO:0000256" key="6">
    <source>
        <dbReference type="SAM" id="SignalP"/>
    </source>
</evidence>
<name>A0A2W5LW56_ANCNO</name>
<dbReference type="Gene3D" id="2.40.160.20">
    <property type="match status" value="1"/>
</dbReference>
<sequence length="200" mass="21068">MLRNIVLGAASATALLAAAPAFAADLPYEAAPAIVAVPSFSWTGAYLGVQAGYGWDKLAGRSLDGALVGGYGGFNYQFDNSPVVIGVETDLNWSDQDKRLNGAKADVKWAGATRGRVGFAFDRFMVYGAAGVAYSKVKVSAPRAGSASRTFTGWTAGGGVEYAFTDNVLGRVEYRYADYGRKSGAKLTENRVMAGVAYKF</sequence>
<comment type="similarity">
    <text evidence="5">Belongs to the Omp25/RopB family.</text>
</comment>
<dbReference type="Pfam" id="PF13505">
    <property type="entry name" value="OMP_b-brl"/>
    <property type="match status" value="1"/>
</dbReference>
<comment type="subcellular location">
    <subcellularLocation>
        <location evidence="1">Cell outer membrane</location>
    </subcellularLocation>
</comment>
<dbReference type="PANTHER" id="PTHR34001">
    <property type="entry name" value="BLL7405 PROTEIN"/>
    <property type="match status" value="1"/>
</dbReference>
<reference evidence="8 9" key="1">
    <citation type="submission" date="2017-08" db="EMBL/GenBank/DDBJ databases">
        <title>Infants hospitalized years apart are colonized by the same room-sourced microbial strains.</title>
        <authorList>
            <person name="Brooks B."/>
            <person name="Olm M.R."/>
            <person name="Firek B.A."/>
            <person name="Baker R."/>
            <person name="Thomas B.C."/>
            <person name="Morowitz M.J."/>
            <person name="Banfield J.F."/>
        </authorList>
    </citation>
    <scope>NUCLEOTIDE SEQUENCE [LARGE SCALE GENOMIC DNA]</scope>
    <source>
        <strain evidence="8">S2_005_003_R2_43</strain>
    </source>
</reference>
<dbReference type="InterPro" id="IPR051692">
    <property type="entry name" value="OMP-like"/>
</dbReference>
<evidence type="ECO:0000256" key="4">
    <source>
        <dbReference type="ARBA" id="ARBA00023237"/>
    </source>
</evidence>
<evidence type="ECO:0000256" key="5">
    <source>
        <dbReference type="ARBA" id="ARBA00038306"/>
    </source>
</evidence>
<evidence type="ECO:0000256" key="1">
    <source>
        <dbReference type="ARBA" id="ARBA00004442"/>
    </source>
</evidence>
<feature type="signal peptide" evidence="6">
    <location>
        <begin position="1"/>
        <end position="23"/>
    </location>
</feature>
<accession>A0A2W5LW56</accession>
<dbReference type="EMBL" id="QFPN01000011">
    <property type="protein sequence ID" value="PZQ11557.1"/>
    <property type="molecule type" value="Genomic_DNA"/>
</dbReference>